<keyword evidence="3" id="KW-1185">Reference proteome</keyword>
<accession>A0ABM9DGE6</accession>
<comment type="caution">
    <text evidence="2">The sequence shown here is derived from an EMBL/GenBank/DDBJ whole genome shotgun (WGS) entry which is preliminary data.</text>
</comment>
<name>A0ABM9DGE6_9HYPH</name>
<protein>
    <submittedName>
        <fullName evidence="2">Uncharacterized protein</fullName>
    </submittedName>
</protein>
<gene>
    <name evidence="2" type="ORF">MES4922_130057</name>
</gene>
<evidence type="ECO:0000313" key="2">
    <source>
        <dbReference type="EMBL" id="CAH2395631.1"/>
    </source>
</evidence>
<evidence type="ECO:0000313" key="3">
    <source>
        <dbReference type="Proteomes" id="UP001152604"/>
    </source>
</evidence>
<organism evidence="2 3">
    <name type="scientific">Mesorhizobium ventifaucium</name>
    <dbReference type="NCBI Taxonomy" id="666020"/>
    <lineage>
        <taxon>Bacteria</taxon>
        <taxon>Pseudomonadati</taxon>
        <taxon>Pseudomonadota</taxon>
        <taxon>Alphaproteobacteria</taxon>
        <taxon>Hyphomicrobiales</taxon>
        <taxon>Phyllobacteriaceae</taxon>
        <taxon>Mesorhizobium</taxon>
    </lineage>
</organism>
<dbReference type="EMBL" id="CAKXZS010000005">
    <property type="protein sequence ID" value="CAH2395631.1"/>
    <property type="molecule type" value="Genomic_DNA"/>
</dbReference>
<evidence type="ECO:0000256" key="1">
    <source>
        <dbReference type="SAM" id="MobiDB-lite"/>
    </source>
</evidence>
<dbReference type="Proteomes" id="UP001152604">
    <property type="component" value="Unassembled WGS sequence"/>
</dbReference>
<reference evidence="2" key="1">
    <citation type="submission" date="2022-03" db="EMBL/GenBank/DDBJ databases">
        <authorList>
            <person name="Brunel B."/>
        </authorList>
    </citation>
    <scope>NUCLEOTIDE SEQUENCE</scope>
    <source>
        <strain evidence="2">STM4922sample</strain>
    </source>
</reference>
<feature type="region of interest" description="Disordered" evidence="1">
    <location>
        <begin position="1"/>
        <end position="40"/>
    </location>
</feature>
<proteinExistence type="predicted"/>
<sequence>MMTKRSDLGPPIAGWQKSPRPVGGRGRGLIGGTSRSRSMSAQEIMLRKPNFLPKPLFQRKKPAAPFAKPVNEAGFQSLLGRT</sequence>